<evidence type="ECO:0000256" key="1">
    <source>
        <dbReference type="SAM" id="Phobius"/>
    </source>
</evidence>
<keyword evidence="1" id="KW-0472">Membrane</keyword>
<dbReference type="RefSeq" id="XP_033688723.1">
    <property type="nucleotide sequence ID" value="XM_033820834.1"/>
</dbReference>
<accession>A0A6A6ITP3</accession>
<sequence length="135" mass="15046">MTLWHVLPLPITADMGRGRLHGQDRQERRGMGKCRLSCAMFTALAVGLIGPVTSGGLIRVGLRPKRDVCTSRAPYGPPPTTLSARNGARLWSEVSQALEMDILLHIPASDEYLARRNSIRRGYRTKVPFAYFLKK</sequence>
<organism evidence="2 3">
    <name type="scientific">Trematosphaeria pertusa</name>
    <dbReference type="NCBI Taxonomy" id="390896"/>
    <lineage>
        <taxon>Eukaryota</taxon>
        <taxon>Fungi</taxon>
        <taxon>Dikarya</taxon>
        <taxon>Ascomycota</taxon>
        <taxon>Pezizomycotina</taxon>
        <taxon>Dothideomycetes</taxon>
        <taxon>Pleosporomycetidae</taxon>
        <taxon>Pleosporales</taxon>
        <taxon>Massarineae</taxon>
        <taxon>Trematosphaeriaceae</taxon>
        <taxon>Trematosphaeria</taxon>
    </lineage>
</organism>
<evidence type="ECO:0000313" key="3">
    <source>
        <dbReference type="Proteomes" id="UP000800094"/>
    </source>
</evidence>
<keyword evidence="1" id="KW-0812">Transmembrane</keyword>
<feature type="transmembrane region" description="Helical" evidence="1">
    <location>
        <begin position="38"/>
        <end position="62"/>
    </location>
</feature>
<reference evidence="2" key="1">
    <citation type="journal article" date="2020" name="Stud. Mycol.">
        <title>101 Dothideomycetes genomes: a test case for predicting lifestyles and emergence of pathogens.</title>
        <authorList>
            <person name="Haridas S."/>
            <person name="Albert R."/>
            <person name="Binder M."/>
            <person name="Bloem J."/>
            <person name="Labutti K."/>
            <person name="Salamov A."/>
            <person name="Andreopoulos B."/>
            <person name="Baker S."/>
            <person name="Barry K."/>
            <person name="Bills G."/>
            <person name="Bluhm B."/>
            <person name="Cannon C."/>
            <person name="Castanera R."/>
            <person name="Culley D."/>
            <person name="Daum C."/>
            <person name="Ezra D."/>
            <person name="Gonzalez J."/>
            <person name="Henrissat B."/>
            <person name="Kuo A."/>
            <person name="Liang C."/>
            <person name="Lipzen A."/>
            <person name="Lutzoni F."/>
            <person name="Magnuson J."/>
            <person name="Mondo S."/>
            <person name="Nolan M."/>
            <person name="Ohm R."/>
            <person name="Pangilinan J."/>
            <person name="Park H.-J."/>
            <person name="Ramirez L."/>
            <person name="Alfaro M."/>
            <person name="Sun H."/>
            <person name="Tritt A."/>
            <person name="Yoshinaga Y."/>
            <person name="Zwiers L.-H."/>
            <person name="Turgeon B."/>
            <person name="Goodwin S."/>
            <person name="Spatafora J."/>
            <person name="Crous P."/>
            <person name="Grigoriev I."/>
        </authorList>
    </citation>
    <scope>NUCLEOTIDE SEQUENCE</scope>
    <source>
        <strain evidence="2">CBS 122368</strain>
    </source>
</reference>
<name>A0A6A6ITP3_9PLEO</name>
<dbReference type="Proteomes" id="UP000800094">
    <property type="component" value="Unassembled WGS sequence"/>
</dbReference>
<proteinExistence type="predicted"/>
<keyword evidence="1" id="KW-1133">Transmembrane helix</keyword>
<dbReference type="GeneID" id="54574164"/>
<evidence type="ECO:0000313" key="2">
    <source>
        <dbReference type="EMBL" id="KAF2253719.1"/>
    </source>
</evidence>
<protein>
    <submittedName>
        <fullName evidence="2">Uncharacterized protein</fullName>
    </submittedName>
</protein>
<dbReference type="AlphaFoldDB" id="A0A6A6ITP3"/>
<gene>
    <name evidence="2" type="ORF">BU26DRAFT_228935</name>
</gene>
<keyword evidence="3" id="KW-1185">Reference proteome</keyword>
<dbReference type="EMBL" id="ML987191">
    <property type="protein sequence ID" value="KAF2253719.1"/>
    <property type="molecule type" value="Genomic_DNA"/>
</dbReference>